<dbReference type="KEGG" id="nml:Namu_1593"/>
<gene>
    <name evidence="2" type="ordered locus">Namu_1593</name>
</gene>
<reference evidence="2 3" key="2">
    <citation type="journal article" date="2010" name="Stand. Genomic Sci.">
        <title>Complete genome sequence of Nakamurella multipartita type strain (Y-104).</title>
        <authorList>
            <person name="Tice H."/>
            <person name="Mayilraj S."/>
            <person name="Sims D."/>
            <person name="Lapidus A."/>
            <person name="Nolan M."/>
            <person name="Lucas S."/>
            <person name="Glavina Del Rio T."/>
            <person name="Copeland A."/>
            <person name="Cheng J.F."/>
            <person name="Meincke L."/>
            <person name="Bruce D."/>
            <person name="Goodwin L."/>
            <person name="Pitluck S."/>
            <person name="Ivanova N."/>
            <person name="Mavromatis K."/>
            <person name="Ovchinnikova G."/>
            <person name="Pati A."/>
            <person name="Chen A."/>
            <person name="Palaniappan K."/>
            <person name="Land M."/>
            <person name="Hauser L."/>
            <person name="Chang Y.J."/>
            <person name="Jeffries C.D."/>
            <person name="Detter J.C."/>
            <person name="Brettin T."/>
            <person name="Rohde M."/>
            <person name="Goker M."/>
            <person name="Bristow J."/>
            <person name="Eisen J.A."/>
            <person name="Markowitz V."/>
            <person name="Hugenholtz P."/>
            <person name="Kyrpides N.C."/>
            <person name="Klenk H.P."/>
            <person name="Chen F."/>
        </authorList>
    </citation>
    <scope>NUCLEOTIDE SEQUENCE [LARGE SCALE GENOMIC DNA]</scope>
    <source>
        <strain evidence="3">ATCC 700099 / DSM 44233 / CIP 104796 / JCM 9543 / NBRC 105858 / Y-104</strain>
    </source>
</reference>
<reference evidence="3" key="1">
    <citation type="submission" date="2009-09" db="EMBL/GenBank/DDBJ databases">
        <title>The complete genome of Nakamurella multipartita DSM 44233.</title>
        <authorList>
            <consortium name="US DOE Joint Genome Institute (JGI-PGF)"/>
            <person name="Lucas S."/>
            <person name="Copeland A."/>
            <person name="Lapidus A."/>
            <person name="Glavina del Rio T."/>
            <person name="Dalin E."/>
            <person name="Tice H."/>
            <person name="Bruce D."/>
            <person name="Goodwin L."/>
            <person name="Pitluck S."/>
            <person name="Kyrpides N."/>
            <person name="Mavromatis K."/>
            <person name="Ivanova N."/>
            <person name="Ovchinnikova G."/>
            <person name="Sims D."/>
            <person name="Meincke L."/>
            <person name="Brettin T."/>
            <person name="Detter J.C."/>
            <person name="Han C."/>
            <person name="Larimer F."/>
            <person name="Land M."/>
            <person name="Hauser L."/>
            <person name="Markowitz V."/>
            <person name="Cheng J.-F."/>
            <person name="Hugenholtz P."/>
            <person name="Woyke T."/>
            <person name="Wu D."/>
            <person name="Klenk H.-P."/>
            <person name="Eisen J.A."/>
        </authorList>
    </citation>
    <scope>NUCLEOTIDE SEQUENCE [LARGE SCALE GENOMIC DNA]</scope>
    <source>
        <strain evidence="3">ATCC 700099 / DSM 44233 / CIP 104796 / JCM 9543 / NBRC 105858 / Y-104</strain>
    </source>
</reference>
<dbReference type="EMBL" id="CP001737">
    <property type="protein sequence ID" value="ACV77988.1"/>
    <property type="molecule type" value="Genomic_DNA"/>
</dbReference>
<feature type="region of interest" description="Disordered" evidence="1">
    <location>
        <begin position="180"/>
        <end position="202"/>
    </location>
</feature>
<dbReference type="Proteomes" id="UP000002218">
    <property type="component" value="Chromosome"/>
</dbReference>
<name>C8XFA2_NAKMY</name>
<evidence type="ECO:0000313" key="3">
    <source>
        <dbReference type="Proteomes" id="UP000002218"/>
    </source>
</evidence>
<organism evidence="2 3">
    <name type="scientific">Nakamurella multipartita (strain ATCC 700099 / DSM 44233 / CIP 104796 / JCM 9543 / NBRC 105858 / Y-104)</name>
    <name type="common">Microsphaera multipartita</name>
    <dbReference type="NCBI Taxonomy" id="479431"/>
    <lineage>
        <taxon>Bacteria</taxon>
        <taxon>Bacillati</taxon>
        <taxon>Actinomycetota</taxon>
        <taxon>Actinomycetes</taxon>
        <taxon>Nakamurellales</taxon>
        <taxon>Nakamurellaceae</taxon>
        <taxon>Nakamurella</taxon>
    </lineage>
</organism>
<dbReference type="Gene3D" id="3.40.50.720">
    <property type="entry name" value="NAD(P)-binding Rossmann-like Domain"/>
    <property type="match status" value="1"/>
</dbReference>
<evidence type="ECO:0000256" key="1">
    <source>
        <dbReference type="SAM" id="MobiDB-lite"/>
    </source>
</evidence>
<accession>C8XFA2</accession>
<evidence type="ECO:0008006" key="4">
    <source>
        <dbReference type="Google" id="ProtNLM"/>
    </source>
</evidence>
<dbReference type="eggNOG" id="COG0476">
    <property type="taxonomic scope" value="Bacteria"/>
</dbReference>
<sequence length="361" mass="37691">MDNFPRASSGCVTLVRGDDEVAVHDVTRVDLSARYALSADVPLIVRSPDELQIGVEEPRRVCLLNAPPDAATILAELDGLRPVDTVLKAHDADPMVWGSLLGELLAAGLLVDAARSAHRPGAVPGHLAGERIGLAHRHGQAAATRILQARQDALVVVHGDCAAATLVATLVAAAGVGHVHHDPSPPGADPDARPRPAAGSTATRALRAANPLVRTHRPAAHQSPTLVVLVGEQVPDLVRAAILVHQRIPHLAVLTQAARALVGPLVLPGRSSCLGCVNRHRADADPGWPAVAGQLSRQTPRAPVTISAMAACLAIGQTLELIDGTGVPTTVNGSVEWTPDALAPRRRTWPEHPDCGCHRTP</sequence>
<dbReference type="STRING" id="479431.Namu_1593"/>
<dbReference type="HOGENOM" id="CLU_042635_0_0_11"/>
<keyword evidence="3" id="KW-1185">Reference proteome</keyword>
<proteinExistence type="predicted"/>
<protein>
    <recommendedName>
        <fullName evidence="4">UBA/THIF-type NAD/FAD binding protein</fullName>
    </recommendedName>
</protein>
<dbReference type="InParanoid" id="C8XFA2"/>
<dbReference type="AlphaFoldDB" id="C8XFA2"/>
<evidence type="ECO:0000313" key="2">
    <source>
        <dbReference type="EMBL" id="ACV77988.1"/>
    </source>
</evidence>